<proteinExistence type="predicted"/>
<dbReference type="EMBL" id="CH983532">
    <property type="protein sequence ID" value="EDX16471.1"/>
    <property type="molecule type" value="Genomic_DNA"/>
</dbReference>
<dbReference type="STRING" id="7240.B4NU24"/>
<protein>
    <submittedName>
        <fullName evidence="1">GD24590</fullName>
    </submittedName>
</protein>
<dbReference type="Proteomes" id="UP000000304">
    <property type="component" value="Unassembled WGS sequence"/>
</dbReference>
<evidence type="ECO:0000313" key="1">
    <source>
        <dbReference type="EMBL" id="EDX16471.1"/>
    </source>
</evidence>
<name>B4NU24_DROSI</name>
<gene>
    <name evidence="1" type="primary">Dsim\GD24590</name>
    <name evidence="1" type="ORF">Dsim_GD24590</name>
</gene>
<dbReference type="OrthoDB" id="7872580at2759"/>
<dbReference type="AlphaFoldDB" id="B4NU24"/>
<evidence type="ECO:0000313" key="2">
    <source>
        <dbReference type="Proteomes" id="UP000000304"/>
    </source>
</evidence>
<reference evidence="1 2" key="1">
    <citation type="journal article" date="2007" name="Nature">
        <title>Evolution of genes and genomes on the Drosophila phylogeny.</title>
        <authorList>
            <consortium name="Drosophila 12 Genomes Consortium"/>
            <person name="Clark A.G."/>
            <person name="Eisen M.B."/>
            <person name="Smith D.R."/>
            <person name="Bergman C.M."/>
            <person name="Oliver B."/>
            <person name="Markow T.A."/>
            <person name="Kaufman T.C."/>
            <person name="Kellis M."/>
            <person name="Gelbart W."/>
            <person name="Iyer V.N."/>
            <person name="Pollard D.A."/>
            <person name="Sackton T.B."/>
            <person name="Larracuente A.M."/>
            <person name="Singh N.D."/>
            <person name="Abad J.P."/>
            <person name="Abt D.N."/>
            <person name="Adryan B."/>
            <person name="Aguade M."/>
            <person name="Akashi H."/>
            <person name="Anderson W.W."/>
            <person name="Aquadro C.F."/>
            <person name="Ardell D.H."/>
            <person name="Arguello R."/>
            <person name="Artieri C.G."/>
            <person name="Barbash D.A."/>
            <person name="Barker D."/>
            <person name="Barsanti P."/>
            <person name="Batterham P."/>
            <person name="Batzoglou S."/>
            <person name="Begun D."/>
            <person name="Bhutkar A."/>
            <person name="Blanco E."/>
            <person name="Bosak S.A."/>
            <person name="Bradley R.K."/>
            <person name="Brand A.D."/>
            <person name="Brent M.R."/>
            <person name="Brooks A.N."/>
            <person name="Brown R.H."/>
            <person name="Butlin R.K."/>
            <person name="Caggese C."/>
            <person name="Calvi B.R."/>
            <person name="Bernardo de Carvalho A."/>
            <person name="Caspi A."/>
            <person name="Castrezana S."/>
            <person name="Celniker S.E."/>
            <person name="Chang J.L."/>
            <person name="Chapple C."/>
            <person name="Chatterji S."/>
            <person name="Chinwalla A."/>
            <person name="Civetta A."/>
            <person name="Clifton S.W."/>
            <person name="Comeron J.M."/>
            <person name="Costello J.C."/>
            <person name="Coyne J.A."/>
            <person name="Daub J."/>
            <person name="David R.G."/>
            <person name="Delcher A.L."/>
            <person name="Delehaunty K."/>
            <person name="Do C.B."/>
            <person name="Ebling H."/>
            <person name="Edwards K."/>
            <person name="Eickbush T."/>
            <person name="Evans J.D."/>
            <person name="Filipski A."/>
            <person name="Findeiss S."/>
            <person name="Freyhult E."/>
            <person name="Fulton L."/>
            <person name="Fulton R."/>
            <person name="Garcia A.C."/>
            <person name="Gardiner A."/>
            <person name="Garfield D.A."/>
            <person name="Garvin B.E."/>
            <person name="Gibson G."/>
            <person name="Gilbert D."/>
            <person name="Gnerre S."/>
            <person name="Godfrey J."/>
            <person name="Good R."/>
            <person name="Gotea V."/>
            <person name="Gravely B."/>
            <person name="Greenberg A.J."/>
            <person name="Griffiths-Jones S."/>
            <person name="Gross S."/>
            <person name="Guigo R."/>
            <person name="Gustafson E.A."/>
            <person name="Haerty W."/>
            <person name="Hahn M.W."/>
            <person name="Halligan D.L."/>
            <person name="Halpern A.L."/>
            <person name="Halter G.M."/>
            <person name="Han M.V."/>
            <person name="Heger A."/>
            <person name="Hillier L."/>
            <person name="Hinrichs A.S."/>
            <person name="Holmes I."/>
            <person name="Hoskins R.A."/>
            <person name="Hubisz M.J."/>
            <person name="Hultmark D."/>
            <person name="Huntley M.A."/>
            <person name="Jaffe D.B."/>
            <person name="Jagadeeshan S."/>
            <person name="Jeck W.R."/>
            <person name="Johnson J."/>
            <person name="Jones C.D."/>
            <person name="Jordan W.C."/>
            <person name="Karpen G.H."/>
            <person name="Kataoka E."/>
            <person name="Keightley P.D."/>
            <person name="Kheradpour P."/>
            <person name="Kirkness E.F."/>
            <person name="Koerich L.B."/>
            <person name="Kristiansen K."/>
            <person name="Kudrna D."/>
            <person name="Kulathinal R.J."/>
            <person name="Kumar S."/>
            <person name="Kwok R."/>
            <person name="Lander E."/>
            <person name="Langley C.H."/>
            <person name="Lapoint R."/>
            <person name="Lazzaro B.P."/>
            <person name="Lee S.J."/>
            <person name="Levesque L."/>
            <person name="Li R."/>
            <person name="Lin C.F."/>
            <person name="Lin M.F."/>
            <person name="Lindblad-Toh K."/>
            <person name="Llopart A."/>
            <person name="Long M."/>
            <person name="Low L."/>
            <person name="Lozovsky E."/>
            <person name="Lu J."/>
            <person name="Luo M."/>
            <person name="Machado C.A."/>
            <person name="Makalowski W."/>
            <person name="Marzo M."/>
            <person name="Matsuda M."/>
            <person name="Matzkin L."/>
            <person name="McAllister B."/>
            <person name="McBride C.S."/>
            <person name="McKernan B."/>
            <person name="McKernan K."/>
            <person name="Mendez-Lago M."/>
            <person name="Minx P."/>
            <person name="Mollenhauer M.U."/>
            <person name="Montooth K."/>
            <person name="Mount S.M."/>
            <person name="Mu X."/>
            <person name="Myers E."/>
            <person name="Negre B."/>
            <person name="Newfeld S."/>
            <person name="Nielsen R."/>
            <person name="Noor M.A."/>
            <person name="O'Grady P."/>
            <person name="Pachter L."/>
            <person name="Papaceit M."/>
            <person name="Parisi M.J."/>
            <person name="Parisi M."/>
            <person name="Parts L."/>
            <person name="Pedersen J.S."/>
            <person name="Pesole G."/>
            <person name="Phillippy A.M."/>
            <person name="Ponting C.P."/>
            <person name="Pop M."/>
            <person name="Porcelli D."/>
            <person name="Powell J.R."/>
            <person name="Prohaska S."/>
            <person name="Pruitt K."/>
            <person name="Puig M."/>
            <person name="Quesneville H."/>
            <person name="Ram K.R."/>
            <person name="Rand D."/>
            <person name="Rasmussen M.D."/>
            <person name="Reed L.K."/>
            <person name="Reenan R."/>
            <person name="Reily A."/>
            <person name="Remington K.A."/>
            <person name="Rieger T.T."/>
            <person name="Ritchie M.G."/>
            <person name="Robin C."/>
            <person name="Rogers Y.H."/>
            <person name="Rohde C."/>
            <person name="Rozas J."/>
            <person name="Rubenfield M.J."/>
            <person name="Ruiz A."/>
            <person name="Russo S."/>
            <person name="Salzberg S.L."/>
            <person name="Sanchez-Gracia A."/>
            <person name="Saranga D.J."/>
            <person name="Sato H."/>
            <person name="Schaeffer S.W."/>
            <person name="Schatz M.C."/>
            <person name="Schlenke T."/>
            <person name="Schwartz R."/>
            <person name="Segarra C."/>
            <person name="Singh R.S."/>
            <person name="Sirot L."/>
            <person name="Sirota M."/>
            <person name="Sisneros N.B."/>
            <person name="Smith C.D."/>
            <person name="Smith T.F."/>
            <person name="Spieth J."/>
            <person name="Stage D.E."/>
            <person name="Stark A."/>
            <person name="Stephan W."/>
            <person name="Strausberg R.L."/>
            <person name="Strempel S."/>
            <person name="Sturgill D."/>
            <person name="Sutton G."/>
            <person name="Sutton G.G."/>
            <person name="Tao W."/>
            <person name="Teichmann S."/>
            <person name="Tobari Y.N."/>
            <person name="Tomimura Y."/>
            <person name="Tsolas J.M."/>
            <person name="Valente V.L."/>
            <person name="Venter E."/>
            <person name="Venter J.C."/>
            <person name="Vicario S."/>
            <person name="Vieira F.G."/>
            <person name="Vilella A.J."/>
            <person name="Villasante A."/>
            <person name="Walenz B."/>
            <person name="Wang J."/>
            <person name="Wasserman M."/>
            <person name="Watts T."/>
            <person name="Wilson D."/>
            <person name="Wilson R.K."/>
            <person name="Wing R.A."/>
            <person name="Wolfner M.F."/>
            <person name="Wong A."/>
            <person name="Wong G.K."/>
            <person name="Wu C.I."/>
            <person name="Wu G."/>
            <person name="Yamamoto D."/>
            <person name="Yang H.P."/>
            <person name="Yang S.P."/>
            <person name="Yorke J.A."/>
            <person name="Yoshida K."/>
            <person name="Zdobnov E."/>
            <person name="Zhang P."/>
            <person name="Zhang Y."/>
            <person name="Zimin A.V."/>
            <person name="Baldwin J."/>
            <person name="Abdouelleil A."/>
            <person name="Abdulkadir J."/>
            <person name="Abebe A."/>
            <person name="Abera B."/>
            <person name="Abreu J."/>
            <person name="Acer S.C."/>
            <person name="Aftuck L."/>
            <person name="Alexander A."/>
            <person name="An P."/>
            <person name="Anderson E."/>
            <person name="Anderson S."/>
            <person name="Arachi H."/>
            <person name="Azer M."/>
            <person name="Bachantsang P."/>
            <person name="Barry A."/>
            <person name="Bayul T."/>
            <person name="Berlin A."/>
            <person name="Bessette D."/>
            <person name="Bloom T."/>
            <person name="Blye J."/>
            <person name="Boguslavskiy L."/>
            <person name="Bonnet C."/>
            <person name="Boukhgalter B."/>
            <person name="Bourzgui I."/>
            <person name="Brown A."/>
            <person name="Cahill P."/>
            <person name="Channer S."/>
            <person name="Cheshatsang Y."/>
            <person name="Chuda L."/>
            <person name="Citroen M."/>
            <person name="Collymore A."/>
            <person name="Cooke P."/>
            <person name="Costello M."/>
            <person name="D'Aco K."/>
            <person name="Daza R."/>
            <person name="De Haan G."/>
            <person name="DeGray S."/>
            <person name="DeMaso C."/>
            <person name="Dhargay N."/>
            <person name="Dooley K."/>
            <person name="Dooley E."/>
            <person name="Doricent M."/>
            <person name="Dorje P."/>
            <person name="Dorjee K."/>
            <person name="Dupes A."/>
            <person name="Elong R."/>
            <person name="Falk J."/>
            <person name="Farina A."/>
            <person name="Faro S."/>
            <person name="Ferguson D."/>
            <person name="Fisher S."/>
            <person name="Foley C.D."/>
            <person name="Franke A."/>
            <person name="Friedrich D."/>
            <person name="Gadbois L."/>
            <person name="Gearin G."/>
            <person name="Gearin C.R."/>
            <person name="Giannoukos G."/>
            <person name="Goode T."/>
            <person name="Graham J."/>
            <person name="Grandbois E."/>
            <person name="Grewal S."/>
            <person name="Gyaltsen K."/>
            <person name="Hafez N."/>
            <person name="Hagos B."/>
            <person name="Hall J."/>
            <person name="Henson C."/>
            <person name="Hollinger A."/>
            <person name="Honan T."/>
            <person name="Huard M.D."/>
            <person name="Hughes L."/>
            <person name="Hurhula B."/>
            <person name="Husby M.E."/>
            <person name="Kamat A."/>
            <person name="Kanga B."/>
            <person name="Kashin S."/>
            <person name="Khazanovich D."/>
            <person name="Kisner P."/>
            <person name="Lance K."/>
            <person name="Lara M."/>
            <person name="Lee W."/>
            <person name="Lennon N."/>
            <person name="Letendre F."/>
            <person name="LeVine R."/>
            <person name="Lipovsky A."/>
            <person name="Liu X."/>
            <person name="Liu J."/>
            <person name="Liu S."/>
            <person name="Lokyitsang T."/>
            <person name="Lokyitsang Y."/>
            <person name="Lubonja R."/>
            <person name="Lui A."/>
            <person name="MacDonald P."/>
            <person name="Magnisalis V."/>
            <person name="Maru K."/>
            <person name="Matthews C."/>
            <person name="McCusker W."/>
            <person name="McDonough S."/>
            <person name="Mehta T."/>
            <person name="Meldrim J."/>
            <person name="Meneus L."/>
            <person name="Mihai O."/>
            <person name="Mihalev A."/>
            <person name="Mihova T."/>
            <person name="Mittelman R."/>
            <person name="Mlenga V."/>
            <person name="Montmayeur A."/>
            <person name="Mulrain L."/>
            <person name="Navidi A."/>
            <person name="Naylor J."/>
            <person name="Negash T."/>
            <person name="Nguyen T."/>
            <person name="Nguyen N."/>
            <person name="Nicol R."/>
            <person name="Norbu C."/>
            <person name="Norbu N."/>
            <person name="Novod N."/>
            <person name="O'Neill B."/>
            <person name="Osman S."/>
            <person name="Markiewicz E."/>
            <person name="Oyono O.L."/>
            <person name="Patti C."/>
            <person name="Phunkhang P."/>
            <person name="Pierre F."/>
            <person name="Priest M."/>
            <person name="Raghuraman S."/>
            <person name="Rege F."/>
            <person name="Reyes R."/>
            <person name="Rise C."/>
            <person name="Rogov P."/>
            <person name="Ross K."/>
            <person name="Ryan E."/>
            <person name="Settipalli S."/>
            <person name="Shea T."/>
            <person name="Sherpa N."/>
            <person name="Shi L."/>
            <person name="Shih D."/>
            <person name="Sparrow T."/>
            <person name="Spaulding J."/>
            <person name="Stalker J."/>
            <person name="Stange-Thomann N."/>
            <person name="Stavropoulos S."/>
            <person name="Stone C."/>
            <person name="Strader C."/>
            <person name="Tesfaye S."/>
            <person name="Thomson T."/>
            <person name="Thoulutsang Y."/>
            <person name="Thoulutsang D."/>
            <person name="Topham K."/>
            <person name="Topping I."/>
            <person name="Tsamla T."/>
            <person name="Vassiliev H."/>
            <person name="Vo A."/>
            <person name="Wangchuk T."/>
            <person name="Wangdi T."/>
            <person name="Weiand M."/>
            <person name="Wilkinson J."/>
            <person name="Wilson A."/>
            <person name="Yadav S."/>
            <person name="Young G."/>
            <person name="Yu Q."/>
            <person name="Zembek L."/>
            <person name="Zhong D."/>
            <person name="Zimmer A."/>
            <person name="Zwirko Z."/>
            <person name="Jaffe D.B."/>
            <person name="Alvarez P."/>
            <person name="Brockman W."/>
            <person name="Butler J."/>
            <person name="Chin C."/>
            <person name="Gnerre S."/>
            <person name="Grabherr M."/>
            <person name="Kleber M."/>
            <person name="Mauceli E."/>
            <person name="MacCallum I."/>
        </authorList>
    </citation>
    <scope>NUCLEOTIDE SEQUENCE [LARGE SCALE GENOMIC DNA]</scope>
    <source>
        <strain evidence="2">white501</strain>
    </source>
</reference>
<sequence>MREISVADSELVILAGDEGGYHRPNEAGLLEADDNRIFVVGAMEANVRYVHARPVPEEDIIDVDQPTPTKD</sequence>
<dbReference type="HOGENOM" id="CLU_2742797_0_0_1"/>
<accession>B4NU24</accession>
<organism evidence="1 2">
    <name type="scientific">Drosophila simulans</name>
    <name type="common">Fruit fly</name>
    <dbReference type="NCBI Taxonomy" id="7240"/>
    <lineage>
        <taxon>Eukaryota</taxon>
        <taxon>Metazoa</taxon>
        <taxon>Ecdysozoa</taxon>
        <taxon>Arthropoda</taxon>
        <taxon>Hexapoda</taxon>
        <taxon>Insecta</taxon>
        <taxon>Pterygota</taxon>
        <taxon>Neoptera</taxon>
        <taxon>Endopterygota</taxon>
        <taxon>Diptera</taxon>
        <taxon>Brachycera</taxon>
        <taxon>Muscomorpha</taxon>
        <taxon>Ephydroidea</taxon>
        <taxon>Drosophilidae</taxon>
        <taxon>Drosophila</taxon>
        <taxon>Sophophora</taxon>
    </lineage>
</organism>
<keyword evidence="2" id="KW-1185">Reference proteome</keyword>